<dbReference type="EMBL" id="NIPV01000086">
    <property type="protein sequence ID" value="OWJ73888.1"/>
    <property type="molecule type" value="Genomic_DNA"/>
</dbReference>
<gene>
    <name evidence="2" type="ORF">CDV53_14250</name>
</gene>
<dbReference type="Proteomes" id="UP000214673">
    <property type="component" value="Unassembled WGS sequence"/>
</dbReference>
<keyword evidence="3" id="KW-1185">Reference proteome</keyword>
<keyword evidence="1" id="KW-0812">Transmembrane</keyword>
<keyword evidence="1" id="KW-1133">Transmembrane helix</keyword>
<evidence type="ECO:0000313" key="3">
    <source>
        <dbReference type="Proteomes" id="UP000214673"/>
    </source>
</evidence>
<accession>A0ABX3ZQR8</accession>
<name>A0ABX3ZQR8_9RHOB</name>
<sequence>MRVGWLVVASIIAIIFVTRAWLKERGAMDRHLQEGYGPPDLPDGWQISESGNPTFLGQNSQRKRIRATVFADQGRRTFWKFVVTRVNLNDEDMDRHDPFYSNHYYSQSDALNECQRFILGLPLTATTYQKDRDAERLLKVPSLLMKERERQNELVAKVDRGRAKPVNLRSEAEQRLKAAEHLHSYIASLGCSASQTAEADHLIATYREMLARLREI</sequence>
<reference evidence="2 3" key="1">
    <citation type="submission" date="2016-11" db="EMBL/GenBank/DDBJ databases">
        <title>Comparison of Traditional DNA-DNA Hybridization with In Silico Genomic Analysis.</title>
        <authorList>
            <person name="Nicholson A.C."/>
            <person name="Sammons S."/>
            <person name="Humrighouse B.W."/>
            <person name="Graziano J."/>
            <person name="Lasker B."/>
            <person name="Whitney A.M."/>
            <person name="Mcquiston J.R."/>
        </authorList>
    </citation>
    <scope>NUCLEOTIDE SEQUENCE [LARGE SCALE GENOMIC DNA]</scope>
    <source>
        <strain evidence="2 3">H1892</strain>
    </source>
</reference>
<protein>
    <submittedName>
        <fullName evidence="2">Uncharacterized protein</fullName>
    </submittedName>
</protein>
<keyword evidence="1" id="KW-0472">Membrane</keyword>
<organism evidence="2 3">
    <name type="scientific">Haematobacter missouriensis</name>
    <dbReference type="NCBI Taxonomy" id="366616"/>
    <lineage>
        <taxon>Bacteria</taxon>
        <taxon>Pseudomonadati</taxon>
        <taxon>Pseudomonadota</taxon>
        <taxon>Alphaproteobacteria</taxon>
        <taxon>Rhodobacterales</taxon>
        <taxon>Paracoccaceae</taxon>
        <taxon>Haematobacter</taxon>
    </lineage>
</organism>
<comment type="caution">
    <text evidence="2">The sequence shown here is derived from an EMBL/GenBank/DDBJ whole genome shotgun (WGS) entry which is preliminary data.</text>
</comment>
<evidence type="ECO:0000256" key="1">
    <source>
        <dbReference type="SAM" id="Phobius"/>
    </source>
</evidence>
<evidence type="ECO:0000313" key="2">
    <source>
        <dbReference type="EMBL" id="OWJ73888.1"/>
    </source>
</evidence>
<proteinExistence type="predicted"/>
<feature type="transmembrane region" description="Helical" evidence="1">
    <location>
        <begin position="6"/>
        <end position="22"/>
    </location>
</feature>